<reference evidence="2" key="2">
    <citation type="journal article" date="2014" name="Int. J. Syst. Evol. Microbiol.">
        <title>Complete genome sequence of Corynebacterium casei LMG S-19264T (=DSM 44701T), isolated from a smear-ripened cheese.</title>
        <authorList>
            <consortium name="US DOE Joint Genome Institute (JGI-PGF)"/>
            <person name="Walter F."/>
            <person name="Albersmeier A."/>
            <person name="Kalinowski J."/>
            <person name="Ruckert C."/>
        </authorList>
    </citation>
    <scope>NUCLEOTIDE SEQUENCE</scope>
    <source>
        <strain evidence="2">CGMCC 1.8885</strain>
    </source>
</reference>
<dbReference type="EMBL" id="BMMA01000003">
    <property type="protein sequence ID" value="GGI74312.1"/>
    <property type="molecule type" value="Genomic_DNA"/>
</dbReference>
<evidence type="ECO:0000256" key="1">
    <source>
        <dbReference type="SAM" id="MobiDB-lite"/>
    </source>
</evidence>
<keyword evidence="4" id="KW-1185">Reference proteome</keyword>
<evidence type="ECO:0008006" key="6">
    <source>
        <dbReference type="Google" id="ProtNLM"/>
    </source>
</evidence>
<protein>
    <recommendedName>
        <fullName evidence="6">DNA-binding protein</fullName>
    </recommendedName>
</protein>
<proteinExistence type="predicted"/>
<dbReference type="Proteomes" id="UP000630135">
    <property type="component" value="Unassembled WGS sequence"/>
</dbReference>
<evidence type="ECO:0000313" key="2">
    <source>
        <dbReference type="EMBL" id="GGI74312.1"/>
    </source>
</evidence>
<evidence type="ECO:0000313" key="5">
    <source>
        <dbReference type="Proteomes" id="UP000652720"/>
    </source>
</evidence>
<gene>
    <name evidence="3" type="ORF">GCM10008021_15100</name>
    <name evidence="2" type="ORF">GCM10010914_05450</name>
</gene>
<reference evidence="3" key="1">
    <citation type="journal article" date="2014" name="Int. J. Syst. Evol. Microbiol.">
        <title>Complete genome of a new Firmicutes species belonging to the dominant human colonic microbiota ('Ruminococcus bicirculans') reveals two chromosomes and a selective capacity to utilize plant glucans.</title>
        <authorList>
            <consortium name="NISC Comparative Sequencing Program"/>
            <person name="Wegmann U."/>
            <person name="Louis P."/>
            <person name="Goesmann A."/>
            <person name="Henrissat B."/>
            <person name="Duncan S.H."/>
            <person name="Flint H.J."/>
        </authorList>
    </citation>
    <scope>NUCLEOTIDE SEQUENCE</scope>
    <source>
        <strain evidence="3">CGMCC 1.8884</strain>
    </source>
</reference>
<dbReference type="AlphaFoldDB" id="A0AAV4K6X6"/>
<organism evidence="2 5">
    <name type="scientific">Deinococcus wulumuqiensis</name>
    <dbReference type="NCBI Taxonomy" id="980427"/>
    <lineage>
        <taxon>Bacteria</taxon>
        <taxon>Thermotogati</taxon>
        <taxon>Deinococcota</taxon>
        <taxon>Deinococci</taxon>
        <taxon>Deinococcales</taxon>
        <taxon>Deinococcaceae</taxon>
        <taxon>Deinococcus</taxon>
    </lineage>
</organism>
<dbReference type="GeneID" id="59164293"/>
<dbReference type="EMBL" id="BMLZ01000016">
    <property type="protein sequence ID" value="GGP29859.1"/>
    <property type="molecule type" value="Genomic_DNA"/>
</dbReference>
<accession>A0AAV4K6X6</accession>
<feature type="region of interest" description="Disordered" evidence="1">
    <location>
        <begin position="34"/>
        <end position="55"/>
    </location>
</feature>
<evidence type="ECO:0000313" key="3">
    <source>
        <dbReference type="EMBL" id="GGP29859.1"/>
    </source>
</evidence>
<reference evidence="4" key="3">
    <citation type="journal article" date="2019" name="Int. J. Syst. Evol. Microbiol.">
        <title>The Global Catalogue of Microorganisms (GCM) 10K type strain sequencing project: providing services to taxonomists for standard genome sequencing and annotation.</title>
        <authorList>
            <consortium name="The Broad Institute Genomics Platform"/>
            <consortium name="The Broad Institute Genome Sequencing Center for Infectious Disease"/>
            <person name="Wu L."/>
            <person name="Ma J."/>
        </authorList>
    </citation>
    <scope>NUCLEOTIDE SEQUENCE [LARGE SCALE GENOMIC DNA]</scope>
    <source>
        <strain evidence="4">CGMCC 1.8884</strain>
    </source>
</reference>
<comment type="caution">
    <text evidence="2">The sequence shown here is derived from an EMBL/GenBank/DDBJ whole genome shotgun (WGS) entry which is preliminary data.</text>
</comment>
<evidence type="ECO:0000313" key="4">
    <source>
        <dbReference type="Proteomes" id="UP000630135"/>
    </source>
</evidence>
<name>A0AAV4K6X6_9DEIO</name>
<sequence>MRRKNPLDKDTINQILAAIQLLSNVQSFLSEFDFPTADGETAPQISPPVEQQTHAKTPEQFFNDEFFSLIEAHKRFGYPRAALYEFAKSNKLRTILIGKRKRMTTRAWLDDCFMRRASEV</sequence>
<dbReference type="RefSeq" id="WP_152423455.1">
    <property type="nucleotide sequence ID" value="NZ_BMLZ01000016.1"/>
</dbReference>
<dbReference type="Proteomes" id="UP000652720">
    <property type="component" value="Unassembled WGS sequence"/>
</dbReference>
<reference evidence="2" key="4">
    <citation type="submission" date="2023-08" db="EMBL/GenBank/DDBJ databases">
        <authorList>
            <person name="Sun Q."/>
            <person name="Zhou Y."/>
        </authorList>
    </citation>
    <scope>NUCLEOTIDE SEQUENCE</scope>
    <source>
        <strain evidence="3">CGMCC 1.8884</strain>
        <strain evidence="2">CGMCC 1.8885</strain>
    </source>
</reference>